<dbReference type="SFLD" id="SFLDG01064">
    <property type="entry name" value="F420__menaquinone_cofactor_bio"/>
    <property type="match status" value="1"/>
</dbReference>
<dbReference type="PANTHER" id="PTHR43076:SF1">
    <property type="entry name" value="LIPOYL SYNTHASE 2"/>
    <property type="match status" value="1"/>
</dbReference>
<evidence type="ECO:0000256" key="2">
    <source>
        <dbReference type="ARBA" id="ARBA00022428"/>
    </source>
</evidence>
<proteinExistence type="inferred from homology"/>
<keyword evidence="6 9" id="KW-0408">Iron</keyword>
<feature type="binding site" evidence="9">
    <location>
        <position position="332"/>
    </location>
    <ligand>
        <name>[4Fe-4S] cluster</name>
        <dbReference type="ChEBI" id="CHEBI:49883"/>
        <note>4Fe-4S-S-AdoMet</note>
    </ligand>
</feature>
<feature type="domain" description="Radical SAM core" evidence="11">
    <location>
        <begin position="318"/>
        <end position="551"/>
    </location>
</feature>
<evidence type="ECO:0000256" key="9">
    <source>
        <dbReference type="HAMAP-Rule" id="MF_00992"/>
    </source>
</evidence>
<name>A0ABM7XE24_9BACT</name>
<dbReference type="Pfam" id="PF02621">
    <property type="entry name" value="VitK2_biosynth"/>
    <property type="match status" value="1"/>
</dbReference>
<comment type="catalytic activity">
    <reaction evidence="10">
        <text>chorismate = 3-[(1-carboxyvinyl)-oxy]benzoate + H2O</text>
        <dbReference type="Rhea" id="RHEA:40051"/>
        <dbReference type="ChEBI" id="CHEBI:15377"/>
        <dbReference type="ChEBI" id="CHEBI:29748"/>
        <dbReference type="ChEBI" id="CHEBI:76981"/>
        <dbReference type="EC" id="4.2.1.151"/>
    </reaction>
</comment>
<organism evidence="12 13">
    <name type="scientific">Anaeromyxobacter paludicola</name>
    <dbReference type="NCBI Taxonomy" id="2918171"/>
    <lineage>
        <taxon>Bacteria</taxon>
        <taxon>Pseudomonadati</taxon>
        <taxon>Myxococcota</taxon>
        <taxon>Myxococcia</taxon>
        <taxon>Myxococcales</taxon>
        <taxon>Cystobacterineae</taxon>
        <taxon>Anaeromyxobacteraceae</taxon>
        <taxon>Anaeromyxobacter</taxon>
    </lineage>
</organism>
<evidence type="ECO:0000313" key="12">
    <source>
        <dbReference type="EMBL" id="BDG10117.1"/>
    </source>
</evidence>
<dbReference type="SUPFAM" id="SSF53850">
    <property type="entry name" value="Periplasmic binding protein-like II"/>
    <property type="match status" value="1"/>
</dbReference>
<evidence type="ECO:0000256" key="3">
    <source>
        <dbReference type="ARBA" id="ARBA00022485"/>
    </source>
</evidence>
<accession>A0ABM7XE24</accession>
<keyword evidence="2 9" id="KW-0474">Menaquinone biosynthesis</keyword>
<dbReference type="HAMAP" id="MF_00995">
    <property type="entry name" value="MqnA"/>
    <property type="match status" value="1"/>
</dbReference>
<comment type="catalytic activity">
    <reaction evidence="9">
        <text>dehypoxanthine futalosine + S-adenosyl-L-methionine = cyclic dehypoxanthinylfutalosinate + 5'-deoxyadenosine + L-methionine + H(+)</text>
        <dbReference type="Rhea" id="RHEA:33083"/>
        <dbReference type="ChEBI" id="CHEBI:15378"/>
        <dbReference type="ChEBI" id="CHEBI:17319"/>
        <dbReference type="ChEBI" id="CHEBI:57844"/>
        <dbReference type="ChEBI" id="CHEBI:58864"/>
        <dbReference type="ChEBI" id="CHEBI:59789"/>
        <dbReference type="ChEBI" id="CHEBI:64270"/>
        <dbReference type="EC" id="1.21.98.1"/>
    </reaction>
</comment>
<dbReference type="InterPro" id="IPR058240">
    <property type="entry name" value="rSAM_sf"/>
</dbReference>
<dbReference type="Pfam" id="PF19288">
    <property type="entry name" value="CofH_C"/>
    <property type="match status" value="1"/>
</dbReference>
<dbReference type="SFLD" id="SFLDF00343">
    <property type="entry name" value="aminofutalosine_synthase_(mqnE"/>
    <property type="match status" value="1"/>
</dbReference>
<keyword evidence="4 9" id="KW-0949">S-adenosyl-L-methionine</keyword>
<comment type="pathway">
    <text evidence="1 9">Quinol/quinone metabolism; menaquinone biosynthesis.</text>
</comment>
<keyword evidence="7 9" id="KW-0411">Iron-sulfur</keyword>
<dbReference type="SFLD" id="SFLDS00029">
    <property type="entry name" value="Radical_SAM"/>
    <property type="match status" value="1"/>
</dbReference>
<feature type="binding site" evidence="9">
    <location>
        <position position="339"/>
    </location>
    <ligand>
        <name>[4Fe-4S] cluster</name>
        <dbReference type="ChEBI" id="CHEBI:49883"/>
        <note>4Fe-4S-S-AdoMet</note>
    </ligand>
</feature>
<dbReference type="InterPro" id="IPR034405">
    <property type="entry name" value="F420"/>
</dbReference>
<dbReference type="Gene3D" id="3.20.20.70">
    <property type="entry name" value="Aldolase class I"/>
    <property type="match status" value="1"/>
</dbReference>
<keyword evidence="5 9" id="KW-0479">Metal-binding</keyword>
<dbReference type="PROSITE" id="PS51918">
    <property type="entry name" value="RADICAL_SAM"/>
    <property type="match status" value="1"/>
</dbReference>
<dbReference type="NCBIfam" id="TIGR00423">
    <property type="entry name" value="CofH family radical SAM protein"/>
    <property type="match status" value="1"/>
</dbReference>
<dbReference type="Pfam" id="PF04055">
    <property type="entry name" value="Radical_SAM"/>
    <property type="match status" value="1"/>
</dbReference>
<dbReference type="SFLD" id="SFLDG01389">
    <property type="entry name" value="menaquinone_synthsis_involved"/>
    <property type="match status" value="1"/>
</dbReference>
<feature type="binding site" evidence="9">
    <location>
        <position position="336"/>
    </location>
    <ligand>
        <name>[4Fe-4S] cluster</name>
        <dbReference type="ChEBI" id="CHEBI:49883"/>
        <note>4Fe-4S-S-AdoMet</note>
    </ligand>
</feature>
<evidence type="ECO:0000256" key="4">
    <source>
        <dbReference type="ARBA" id="ARBA00022691"/>
    </source>
</evidence>
<dbReference type="InterPro" id="IPR022431">
    <property type="entry name" value="Cyclic_DHFL_synthase_mqnC"/>
</dbReference>
<dbReference type="EC" id="1.21.98.1" evidence="9"/>
<reference evidence="13" key="1">
    <citation type="journal article" date="2022" name="Int. J. Syst. Evol. Microbiol.">
        <title>Anaeromyxobacter oryzae sp. nov., Anaeromyxobacter diazotrophicus sp. nov. and Anaeromyxobacter paludicola sp. nov., isolated from paddy soils.</title>
        <authorList>
            <person name="Itoh H."/>
            <person name="Xu Z."/>
            <person name="Mise K."/>
            <person name="Masuda Y."/>
            <person name="Ushijima N."/>
            <person name="Hayakawa C."/>
            <person name="Shiratori Y."/>
            <person name="Senoo K."/>
        </authorList>
    </citation>
    <scope>NUCLEOTIDE SEQUENCE [LARGE SCALE GENOMIC DNA]</scope>
    <source>
        <strain evidence="13">Red630</strain>
    </source>
</reference>
<evidence type="ECO:0000313" key="13">
    <source>
        <dbReference type="Proteomes" id="UP001162734"/>
    </source>
</evidence>
<dbReference type="Gene3D" id="3.40.190.10">
    <property type="entry name" value="Periplasmic binding protein-like II"/>
    <property type="match status" value="2"/>
</dbReference>
<evidence type="ECO:0000256" key="7">
    <source>
        <dbReference type="ARBA" id="ARBA00023014"/>
    </source>
</evidence>
<dbReference type="SUPFAM" id="SSF102114">
    <property type="entry name" value="Radical SAM enzymes"/>
    <property type="match status" value="1"/>
</dbReference>
<dbReference type="RefSeq" id="WP_248342511.1">
    <property type="nucleotide sequence ID" value="NZ_AP025592.1"/>
</dbReference>
<evidence type="ECO:0000256" key="1">
    <source>
        <dbReference type="ARBA" id="ARBA00004863"/>
    </source>
</evidence>
<gene>
    <name evidence="10" type="primary">mqnA</name>
    <name evidence="9" type="synonym">mqnC</name>
    <name evidence="12" type="ORF">AMPC_32300</name>
</gene>
<evidence type="ECO:0000259" key="11">
    <source>
        <dbReference type="PROSITE" id="PS51918"/>
    </source>
</evidence>
<sequence length="624" mass="68196">MPKIRAAAVSFLNARPLTVGLEGSERIDLTLCEPSAGAAMLERGEVDLALLPVGALAGKDYEVVPGIGIGADGPVQTVLLAGDQSPVVWDEVFLDTASRTSVVLSKVVLAELGRSPKFTPSPAVEGIAAAKGTKGALVIGDRAFDVHKPHVLDLAREWNRISGLPMVFAVWAARPGVLAPEDVAELARAAHHGLGVRTELARQFAKERGGDPEKYRRYLTQKLRYGLGPYEISGMEAFLARAAKLGFLPEHTLRFADDQVKARRTRRVVSLDTALQKGADGERLDADEAELVDEKAPLLELGLAADARRRALHPEGLVTYIVSRNVNYTNVCTTACHFCAFYRPRGHAQSYVLSREELAEKIEGTIAVGGIEILLQGGLHPDLAIEWYEDLFRWAKAHYPSINLHALSPEELWHIARTSQISLEETIDRLVAAGLDSIPGGGAEVLDDEVRRRIAPLKCSTDEWLTVMKVAHQKGLRSTATLMFGVGEDARHRTNHLLRLRELQDETRGFTAFACWTFQPENTRLTPGDNSAHAYLRENAIARLVLDNVPNLQCSWVTMGGGVAQAALHMGANDFGQVMIEENVVSAAGTTFKMDSEEVERHIRDAGFRPARRNMRYQLVGAAG</sequence>
<evidence type="ECO:0000256" key="8">
    <source>
        <dbReference type="ARBA" id="ARBA00023239"/>
    </source>
</evidence>
<comment type="similarity">
    <text evidence="10">Belongs to the MqnA/MqnD family. MqnA subfamily.</text>
</comment>
<evidence type="ECO:0000256" key="10">
    <source>
        <dbReference type="HAMAP-Rule" id="MF_00995"/>
    </source>
</evidence>
<dbReference type="EC" id="4.2.1.151" evidence="10"/>
<comment type="similarity">
    <text evidence="9">Belongs to the radical SAM superfamily. MqnC family.</text>
</comment>
<comment type="function">
    <text evidence="9">Radical SAM enzyme that catalyzes the cyclization of dehypoxanthine futalosine (DHFL) into cyclic dehypoxanthine futalosine (CDHFL), a step in the biosynthesis of menaquinone (MK, vitamin K2).</text>
</comment>
<dbReference type="InterPro" id="IPR003773">
    <property type="entry name" value="Menaquinone_biosynth"/>
</dbReference>
<dbReference type="HAMAP" id="MF_00992">
    <property type="entry name" value="MqnC"/>
    <property type="match status" value="1"/>
</dbReference>
<evidence type="ECO:0000256" key="5">
    <source>
        <dbReference type="ARBA" id="ARBA00022723"/>
    </source>
</evidence>
<dbReference type="PANTHER" id="PTHR43076">
    <property type="entry name" value="FO SYNTHASE (COFH)"/>
    <property type="match status" value="1"/>
</dbReference>
<dbReference type="InterPro" id="IPR007197">
    <property type="entry name" value="rSAM"/>
</dbReference>
<dbReference type="Proteomes" id="UP001162734">
    <property type="component" value="Chromosome"/>
</dbReference>
<dbReference type="InterPro" id="IPR020050">
    <property type="entry name" value="FO_synthase_su2"/>
</dbReference>
<keyword evidence="9" id="KW-0560">Oxidoreductase</keyword>
<comment type="cofactor">
    <cofactor evidence="9">
        <name>[4Fe-4S] cluster</name>
        <dbReference type="ChEBI" id="CHEBI:49883"/>
    </cofactor>
    <text evidence="9">Binds 1 [4Fe-4S] cluster. The cluster is coordinated with 3 cysteines and an exchangeable S-adenosyl-L-methionine.</text>
</comment>
<dbReference type="InterPro" id="IPR030868">
    <property type="entry name" value="MqnA"/>
</dbReference>
<keyword evidence="13" id="KW-1185">Reference proteome</keyword>
<protein>
    <recommendedName>
        <fullName evidence="9 10">Multifunctional fusion protein</fullName>
    </recommendedName>
    <domain>
        <recommendedName>
            <fullName evidence="9">Cyclic dehypoxanthine futalosine synthase</fullName>
            <shortName evidence="9">Cyclic DHFL synthase</shortName>
            <ecNumber evidence="9">1.21.98.1</ecNumber>
        </recommendedName>
        <alternativeName>
            <fullName evidence="9">Dehypoxanthine futalosine cyclase</fullName>
        </alternativeName>
        <alternativeName>
            <fullName evidence="9">Menaquinone biosynthetic enzyme MqnC</fullName>
            <shortName evidence="9">DHFL cyclase</shortName>
        </alternativeName>
    </domain>
    <domain>
        <recommendedName>
            <fullName evidence="10">Chorismate dehydratase</fullName>
            <ecNumber evidence="10">4.2.1.151</ecNumber>
        </recommendedName>
        <alternativeName>
            <fullName evidence="10">Menaquinone biosynthetic enzyme MqnA</fullName>
        </alternativeName>
    </domain>
</protein>
<keyword evidence="3 9" id="KW-0004">4Fe-4S</keyword>
<dbReference type="EMBL" id="AP025592">
    <property type="protein sequence ID" value="BDG10117.1"/>
    <property type="molecule type" value="Genomic_DNA"/>
</dbReference>
<dbReference type="InterPro" id="IPR013785">
    <property type="entry name" value="Aldolase_TIM"/>
</dbReference>
<evidence type="ECO:0000256" key="6">
    <source>
        <dbReference type="ARBA" id="ARBA00023004"/>
    </source>
</evidence>
<dbReference type="InterPro" id="IPR045567">
    <property type="entry name" value="CofH/MnqC-like_C"/>
</dbReference>
<dbReference type="CDD" id="cd13634">
    <property type="entry name" value="PBP2_Sco4506"/>
    <property type="match status" value="1"/>
</dbReference>
<comment type="function">
    <text evidence="10">Catalyzes the dehydration of chorismate into 3-[(1-carboxyvinyl)oxy]benzoate, a step in the biosynthesis of menaquinone (MK, vitamin K2).</text>
</comment>
<keyword evidence="8 10" id="KW-0456">Lyase</keyword>
<dbReference type="SFLD" id="SFLDF00342">
    <property type="entry name" value="cyclic_dehypoxanthine_futalosi"/>
    <property type="match status" value="1"/>
</dbReference>
<dbReference type="NCBIfam" id="TIGR03699">
    <property type="entry name" value="menaquin_MqnC"/>
    <property type="match status" value="1"/>
</dbReference>